<dbReference type="EMBL" id="JACHHT010000004">
    <property type="protein sequence ID" value="MBB6523542.1"/>
    <property type="molecule type" value="Genomic_DNA"/>
</dbReference>
<sequence length="309" mass="35247">MTRQQLKIMRRLDLGLPALCLLMFLCFLLVGRAEAMRYEAGFDKANWESESSIFECRMSQMVPDYGQVVFYRRAGEKQQFFLDTKTIFFKRGRGALQITGPVWKPRSPVQNLGYIDVVESKRPVTLGPKLSERIMSELGKGQQVVITRKPWYGANESLSVAFNSLNYRPVYDNYLSCVAGLLPVNFDQVERTTLHFGGSKETLSKQQRASLDRIVIYAKADNEVTTYYVDGHTDSRGIMAENLELSKKRAEQVADYLLRAGLDKNKIQVRWHGERYPVASNRSPKGRAANRRVTVRLEKGEPSMDVASR</sequence>
<evidence type="ECO:0000256" key="1">
    <source>
        <dbReference type="ARBA" id="ARBA00004442"/>
    </source>
</evidence>
<comment type="subcellular location">
    <subcellularLocation>
        <location evidence="1">Cell outer membrane</location>
    </subcellularLocation>
</comment>
<dbReference type="SUPFAM" id="SSF103088">
    <property type="entry name" value="OmpA-like"/>
    <property type="match status" value="1"/>
</dbReference>
<dbReference type="CDD" id="cd07185">
    <property type="entry name" value="OmpA_C-like"/>
    <property type="match status" value="1"/>
</dbReference>
<dbReference type="Proteomes" id="UP000528457">
    <property type="component" value="Unassembled WGS sequence"/>
</dbReference>
<dbReference type="InterPro" id="IPR036737">
    <property type="entry name" value="OmpA-like_sf"/>
</dbReference>
<dbReference type="PANTHER" id="PTHR30329:SF17">
    <property type="entry name" value="LIPOPROTEIN YFIB-RELATED"/>
    <property type="match status" value="1"/>
</dbReference>
<dbReference type="Pfam" id="PF00691">
    <property type="entry name" value="OmpA"/>
    <property type="match status" value="1"/>
</dbReference>
<dbReference type="PRINTS" id="PR01023">
    <property type="entry name" value="NAFLGMOTY"/>
</dbReference>
<evidence type="ECO:0000256" key="2">
    <source>
        <dbReference type="ARBA" id="ARBA00023136"/>
    </source>
</evidence>
<dbReference type="PANTHER" id="PTHR30329">
    <property type="entry name" value="STATOR ELEMENT OF FLAGELLAR MOTOR COMPLEX"/>
    <property type="match status" value="1"/>
</dbReference>
<dbReference type="InterPro" id="IPR006665">
    <property type="entry name" value="OmpA-like"/>
</dbReference>
<comment type="caution">
    <text evidence="5">The sequence shown here is derived from an EMBL/GenBank/DDBJ whole genome shotgun (WGS) entry which is preliminary data.</text>
</comment>
<proteinExistence type="predicted"/>
<reference evidence="5 6" key="1">
    <citation type="submission" date="2020-08" db="EMBL/GenBank/DDBJ databases">
        <title>Genomic Encyclopedia of Type Strains, Phase IV (KMG-IV): sequencing the most valuable type-strain genomes for metagenomic binning, comparative biology and taxonomic classification.</title>
        <authorList>
            <person name="Goeker M."/>
        </authorList>
    </citation>
    <scope>NUCLEOTIDE SEQUENCE [LARGE SCALE GENOMIC DNA]</scope>
    <source>
        <strain evidence="5 6">DSM 22368</strain>
    </source>
</reference>
<evidence type="ECO:0000313" key="6">
    <source>
        <dbReference type="Proteomes" id="UP000528457"/>
    </source>
</evidence>
<dbReference type="PROSITE" id="PS51123">
    <property type="entry name" value="OMPA_2"/>
    <property type="match status" value="1"/>
</dbReference>
<evidence type="ECO:0000256" key="3">
    <source>
        <dbReference type="PROSITE-ProRule" id="PRU00473"/>
    </source>
</evidence>
<dbReference type="PRINTS" id="PR01021">
    <property type="entry name" value="OMPADOMAIN"/>
</dbReference>
<dbReference type="InterPro" id="IPR006664">
    <property type="entry name" value="OMP_bac"/>
</dbReference>
<gene>
    <name evidence="5" type="ORF">HNR48_003856</name>
</gene>
<dbReference type="Gene3D" id="2.60.40.2540">
    <property type="match status" value="1"/>
</dbReference>
<protein>
    <submittedName>
        <fullName evidence="5">Outer membrane protein OmpA-like peptidoglycan-associated protein</fullName>
    </submittedName>
</protein>
<accession>A0A7X0JWI2</accession>
<dbReference type="GO" id="GO:0009279">
    <property type="term" value="C:cell outer membrane"/>
    <property type="evidence" value="ECO:0007669"/>
    <property type="project" value="UniProtKB-SubCell"/>
</dbReference>
<dbReference type="RefSeq" id="WP_166843439.1">
    <property type="nucleotide sequence ID" value="NZ_JAAONY010000004.1"/>
</dbReference>
<evidence type="ECO:0000313" key="5">
    <source>
        <dbReference type="EMBL" id="MBB6523542.1"/>
    </source>
</evidence>
<organism evidence="5 6">
    <name type="scientific">Pseudoteredinibacter isoporae</name>
    <dbReference type="NCBI Taxonomy" id="570281"/>
    <lineage>
        <taxon>Bacteria</taxon>
        <taxon>Pseudomonadati</taxon>
        <taxon>Pseudomonadota</taxon>
        <taxon>Gammaproteobacteria</taxon>
        <taxon>Cellvibrionales</taxon>
        <taxon>Cellvibrionaceae</taxon>
        <taxon>Pseudoteredinibacter</taxon>
    </lineage>
</organism>
<evidence type="ECO:0000259" key="4">
    <source>
        <dbReference type="PROSITE" id="PS51123"/>
    </source>
</evidence>
<dbReference type="Pfam" id="PF18393">
    <property type="entry name" value="MotY_N"/>
    <property type="match status" value="1"/>
</dbReference>
<keyword evidence="6" id="KW-1185">Reference proteome</keyword>
<dbReference type="InParanoid" id="A0A7X0JWI2"/>
<dbReference type="InterPro" id="IPR050330">
    <property type="entry name" value="Bact_OuterMem_StrucFunc"/>
</dbReference>
<keyword evidence="2 3" id="KW-0472">Membrane</keyword>
<dbReference type="InterPro" id="IPR041544">
    <property type="entry name" value="MotY_N"/>
</dbReference>
<dbReference type="Gene3D" id="3.30.1330.60">
    <property type="entry name" value="OmpA-like domain"/>
    <property type="match status" value="1"/>
</dbReference>
<feature type="domain" description="OmpA-like" evidence="4">
    <location>
        <begin position="184"/>
        <end position="301"/>
    </location>
</feature>
<name>A0A7X0JWI2_9GAMM</name>
<dbReference type="AlphaFoldDB" id="A0A7X0JWI2"/>